<organism evidence="2 3">
    <name type="scientific">Phytophthora pseudosyringae</name>
    <dbReference type="NCBI Taxonomy" id="221518"/>
    <lineage>
        <taxon>Eukaryota</taxon>
        <taxon>Sar</taxon>
        <taxon>Stramenopiles</taxon>
        <taxon>Oomycota</taxon>
        <taxon>Peronosporomycetes</taxon>
        <taxon>Peronosporales</taxon>
        <taxon>Peronosporaceae</taxon>
        <taxon>Phytophthora</taxon>
    </lineage>
</organism>
<comment type="caution">
    <text evidence="2">The sequence shown here is derived from an EMBL/GenBank/DDBJ whole genome shotgun (WGS) entry which is preliminary data.</text>
</comment>
<evidence type="ECO:0000313" key="3">
    <source>
        <dbReference type="Proteomes" id="UP000694044"/>
    </source>
</evidence>
<feature type="compositionally biased region" description="Acidic residues" evidence="1">
    <location>
        <begin position="69"/>
        <end position="82"/>
    </location>
</feature>
<feature type="compositionally biased region" description="Acidic residues" evidence="1">
    <location>
        <begin position="211"/>
        <end position="221"/>
    </location>
</feature>
<keyword evidence="3" id="KW-1185">Reference proteome</keyword>
<proteinExistence type="predicted"/>
<protein>
    <submittedName>
        <fullName evidence="2">Uncharacterized protein</fullName>
    </submittedName>
</protein>
<evidence type="ECO:0000313" key="2">
    <source>
        <dbReference type="EMBL" id="KAG7379387.1"/>
    </source>
</evidence>
<dbReference type="EMBL" id="JAGDFM010000352">
    <property type="protein sequence ID" value="KAG7379387.1"/>
    <property type="molecule type" value="Genomic_DNA"/>
</dbReference>
<feature type="compositionally biased region" description="Basic and acidic residues" evidence="1">
    <location>
        <begin position="173"/>
        <end position="198"/>
    </location>
</feature>
<dbReference type="OrthoDB" id="129945at2759"/>
<feature type="compositionally biased region" description="Basic and acidic residues" evidence="1">
    <location>
        <begin position="133"/>
        <end position="145"/>
    </location>
</feature>
<feature type="compositionally biased region" description="Basic and acidic residues" evidence="1">
    <location>
        <begin position="154"/>
        <end position="163"/>
    </location>
</feature>
<dbReference type="AlphaFoldDB" id="A0A8T1VDI8"/>
<sequence length="221" mass="24373">MLARLQDVERQLWTAATAVKLHLRLLEAEQEPVGWAEIAALALVCGRIEKSLAGGGDRAAAGEEREEREGEDTETEDEETESCEVKTEPRERVVKPLRTRPQQAHGDVNERNGPGLEPRHEMEEDEEATLGGDESKLESAADMERLSPVAEAASAKKETKTEEVESCDEDEVKDAVDEKSACEDKLTGRDGDEGRECVAETGVLTDSEDKGIDDERDERVQ</sequence>
<name>A0A8T1VDI8_9STRA</name>
<accession>A0A8T1VDI8</accession>
<gene>
    <name evidence="2" type="ORF">PHYPSEUDO_008679</name>
</gene>
<evidence type="ECO:0000256" key="1">
    <source>
        <dbReference type="SAM" id="MobiDB-lite"/>
    </source>
</evidence>
<reference evidence="2" key="1">
    <citation type="submission" date="2021-02" db="EMBL/GenBank/DDBJ databases">
        <authorList>
            <person name="Palmer J.M."/>
        </authorList>
    </citation>
    <scope>NUCLEOTIDE SEQUENCE</scope>
    <source>
        <strain evidence="2">SCRP734</strain>
    </source>
</reference>
<feature type="compositionally biased region" description="Basic and acidic residues" evidence="1">
    <location>
        <begin position="83"/>
        <end position="94"/>
    </location>
</feature>
<dbReference type="Proteomes" id="UP000694044">
    <property type="component" value="Unassembled WGS sequence"/>
</dbReference>
<feature type="region of interest" description="Disordered" evidence="1">
    <location>
        <begin position="52"/>
        <end position="221"/>
    </location>
</feature>